<keyword evidence="4 9" id="KW-0547">Nucleotide-binding</keyword>
<comment type="pathway">
    <text evidence="1 9">Pyrimidine metabolism; CTP biosynthesis via de novo pathway; CTP from UDP: step 2/2.</text>
</comment>
<dbReference type="SUPFAM" id="SSF52540">
    <property type="entry name" value="P-loop containing nucleoside triphosphate hydrolases"/>
    <property type="match status" value="1"/>
</dbReference>
<dbReference type="EC" id="6.3.4.2" evidence="9"/>
<evidence type="ECO:0000256" key="1">
    <source>
        <dbReference type="ARBA" id="ARBA00005171"/>
    </source>
</evidence>
<dbReference type="SUPFAM" id="SSF52317">
    <property type="entry name" value="Class I glutamine amidotransferase-like"/>
    <property type="match status" value="2"/>
</dbReference>
<dbReference type="GO" id="GO:0042802">
    <property type="term" value="F:identical protein binding"/>
    <property type="evidence" value="ECO:0007669"/>
    <property type="project" value="TreeGrafter"/>
</dbReference>
<dbReference type="Gene3D" id="3.40.50.300">
    <property type="entry name" value="P-loop containing nucleotide triphosphate hydrolases"/>
    <property type="match status" value="1"/>
</dbReference>
<evidence type="ECO:0000256" key="6">
    <source>
        <dbReference type="ARBA" id="ARBA00022962"/>
    </source>
</evidence>
<dbReference type="AlphaFoldDB" id="A0A4E0RKT6"/>
<protein>
    <recommendedName>
        <fullName evidence="9">CTP synthase</fullName>
        <ecNumber evidence="9">6.3.4.2</ecNumber>
    </recommendedName>
    <alternativeName>
        <fullName evidence="9">UTP--ammonia ligase</fullName>
    </alternativeName>
</protein>
<evidence type="ECO:0000256" key="7">
    <source>
        <dbReference type="ARBA" id="ARBA00022975"/>
    </source>
</evidence>
<dbReference type="InterPro" id="IPR027417">
    <property type="entry name" value="P-loop_NTPase"/>
</dbReference>
<dbReference type="PANTHER" id="PTHR11550:SF0">
    <property type="entry name" value="CTP SYNTHASE-RELATED"/>
    <property type="match status" value="1"/>
</dbReference>
<dbReference type="GO" id="GO:0097268">
    <property type="term" value="C:cytoophidium"/>
    <property type="evidence" value="ECO:0007669"/>
    <property type="project" value="TreeGrafter"/>
</dbReference>
<dbReference type="Gene3D" id="3.40.50.880">
    <property type="match status" value="1"/>
</dbReference>
<dbReference type="GO" id="GO:0044210">
    <property type="term" value="P:'de novo' CTP biosynthetic process"/>
    <property type="evidence" value="ECO:0007669"/>
    <property type="project" value="UniProtKB-UniRule"/>
</dbReference>
<dbReference type="PANTHER" id="PTHR11550">
    <property type="entry name" value="CTP SYNTHASE"/>
    <property type="match status" value="1"/>
</dbReference>
<reference evidence="12" key="1">
    <citation type="submission" date="2019-03" db="EMBL/GenBank/DDBJ databases">
        <title>Improved annotation for the trematode Fasciola hepatica.</title>
        <authorList>
            <person name="Choi Y.-J."/>
            <person name="Martin J."/>
            <person name="Mitreva M."/>
        </authorList>
    </citation>
    <scope>NUCLEOTIDE SEQUENCE [LARGE SCALE GENOMIC DNA]</scope>
</reference>
<dbReference type="EMBL" id="JXXN02000261">
    <property type="protein sequence ID" value="THD28003.1"/>
    <property type="molecule type" value="Genomic_DNA"/>
</dbReference>
<keyword evidence="7 9" id="KW-0665">Pyrimidine biosynthesis</keyword>
<dbReference type="Proteomes" id="UP000230066">
    <property type="component" value="Unassembled WGS sequence"/>
</dbReference>
<proteinExistence type="inferred from homology"/>
<dbReference type="InterPro" id="IPR033828">
    <property type="entry name" value="GATase1_CTP_Synthase"/>
</dbReference>
<keyword evidence="3 9" id="KW-0436">Ligase</keyword>
<dbReference type="GO" id="GO:0005737">
    <property type="term" value="C:cytoplasm"/>
    <property type="evidence" value="ECO:0007669"/>
    <property type="project" value="TreeGrafter"/>
</dbReference>
<comment type="similarity">
    <text evidence="2 9">Belongs to the CTP synthase family.</text>
</comment>
<evidence type="ECO:0000256" key="3">
    <source>
        <dbReference type="ARBA" id="ARBA00022598"/>
    </source>
</evidence>
<dbReference type="NCBIfam" id="TIGR00337">
    <property type="entry name" value="PyrG"/>
    <property type="match status" value="1"/>
</dbReference>
<comment type="caution">
    <text evidence="12">The sequence shown here is derived from an EMBL/GenBank/DDBJ whole genome shotgun (WGS) entry which is preliminary data.</text>
</comment>
<evidence type="ECO:0000259" key="10">
    <source>
        <dbReference type="Pfam" id="PF00117"/>
    </source>
</evidence>
<dbReference type="GO" id="GO:0003883">
    <property type="term" value="F:CTP synthase activity"/>
    <property type="evidence" value="ECO:0007669"/>
    <property type="project" value="UniProtKB-UniRule"/>
</dbReference>
<dbReference type="InterPro" id="IPR017456">
    <property type="entry name" value="CTP_synthase_N"/>
</dbReference>
<dbReference type="Pfam" id="PF00117">
    <property type="entry name" value="GATase"/>
    <property type="match status" value="1"/>
</dbReference>
<evidence type="ECO:0000259" key="11">
    <source>
        <dbReference type="Pfam" id="PF06418"/>
    </source>
</evidence>
<keyword evidence="13" id="KW-1185">Reference proteome</keyword>
<keyword evidence="6 9" id="KW-0315">Glutamine amidotransferase</keyword>
<evidence type="ECO:0000313" key="12">
    <source>
        <dbReference type="EMBL" id="THD28003.1"/>
    </source>
</evidence>
<organism evidence="12 13">
    <name type="scientific">Fasciola hepatica</name>
    <name type="common">Liver fluke</name>
    <dbReference type="NCBI Taxonomy" id="6192"/>
    <lineage>
        <taxon>Eukaryota</taxon>
        <taxon>Metazoa</taxon>
        <taxon>Spiralia</taxon>
        <taxon>Lophotrochozoa</taxon>
        <taxon>Platyhelminthes</taxon>
        <taxon>Trematoda</taxon>
        <taxon>Digenea</taxon>
        <taxon>Plagiorchiida</taxon>
        <taxon>Echinostomata</taxon>
        <taxon>Echinostomatoidea</taxon>
        <taxon>Fasciolidae</taxon>
        <taxon>Fasciola</taxon>
    </lineage>
</organism>
<dbReference type="InterPro" id="IPR029062">
    <property type="entry name" value="Class_I_gatase-like"/>
</dbReference>
<evidence type="ECO:0000256" key="8">
    <source>
        <dbReference type="ARBA" id="ARBA00047781"/>
    </source>
</evidence>
<dbReference type="InterPro" id="IPR017926">
    <property type="entry name" value="GATASE"/>
</dbReference>
<feature type="domain" description="CTP synthase N-terminal" evidence="11">
    <location>
        <begin position="103"/>
        <end position="373"/>
    </location>
</feature>
<dbReference type="GO" id="GO:0019856">
    <property type="term" value="P:pyrimidine nucleobase biosynthetic process"/>
    <property type="evidence" value="ECO:0007669"/>
    <property type="project" value="TreeGrafter"/>
</dbReference>
<comment type="catalytic activity">
    <reaction evidence="8 9">
        <text>UTP + L-glutamine + ATP + H2O = CTP + L-glutamate + ADP + phosphate + 2 H(+)</text>
        <dbReference type="Rhea" id="RHEA:26426"/>
        <dbReference type="ChEBI" id="CHEBI:15377"/>
        <dbReference type="ChEBI" id="CHEBI:15378"/>
        <dbReference type="ChEBI" id="CHEBI:29985"/>
        <dbReference type="ChEBI" id="CHEBI:30616"/>
        <dbReference type="ChEBI" id="CHEBI:37563"/>
        <dbReference type="ChEBI" id="CHEBI:43474"/>
        <dbReference type="ChEBI" id="CHEBI:46398"/>
        <dbReference type="ChEBI" id="CHEBI:58359"/>
        <dbReference type="ChEBI" id="CHEBI:456216"/>
        <dbReference type="EC" id="6.3.4.2"/>
    </reaction>
</comment>
<name>A0A4E0RKT6_FASHE</name>
<dbReference type="PROSITE" id="PS51273">
    <property type="entry name" value="GATASE_TYPE_1"/>
    <property type="match status" value="1"/>
</dbReference>
<evidence type="ECO:0000256" key="9">
    <source>
        <dbReference type="RuleBase" id="RU810713"/>
    </source>
</evidence>
<evidence type="ECO:0000256" key="5">
    <source>
        <dbReference type="ARBA" id="ARBA00022840"/>
    </source>
</evidence>
<evidence type="ECO:0000256" key="2">
    <source>
        <dbReference type="ARBA" id="ARBA00007533"/>
    </source>
</evidence>
<accession>A0A4E0RKT6</accession>
<evidence type="ECO:0000256" key="4">
    <source>
        <dbReference type="ARBA" id="ARBA00022741"/>
    </source>
</evidence>
<comment type="function">
    <text evidence="9">Catalyzes the ATP-dependent amination of UTP to CTP with either L-glutamine or ammonia as the source of nitrogen.</text>
</comment>
<dbReference type="CDD" id="cd03113">
    <property type="entry name" value="CTPS_N"/>
    <property type="match status" value="1"/>
</dbReference>
<dbReference type="NCBIfam" id="NF003792">
    <property type="entry name" value="PRK05380.1"/>
    <property type="match status" value="1"/>
</dbReference>
<dbReference type="InterPro" id="IPR004468">
    <property type="entry name" value="CTP_synthase"/>
</dbReference>
<keyword evidence="5 9" id="KW-0067">ATP-binding</keyword>
<dbReference type="UniPathway" id="UPA00159">
    <property type="reaction ID" value="UER00277"/>
</dbReference>
<dbReference type="CDD" id="cd01746">
    <property type="entry name" value="GATase1_CTP_Synthase"/>
    <property type="match status" value="1"/>
</dbReference>
<sequence>MSRDLNFQTPTDKRRLQRVEARGDMGPTVATNWTTIGTGRQSCALIRFDLTYRAVRTQISWGVRQRRVLTCGRMATEHVDGKPLGNRCYERAVCYKGSLQEMKYILVTGGVISGIGKGIISSSIGTILKAYGWNVTCIKIDPYLNIDAGTFSPYEHGEVYVLDDGSEVDLDLGNYERYLDVTLTKDNNITTGKIYQRVMEKERRGDYLGKTVQVVPHVTDAIMQWVADVARVPVDETGATPEVCIIELGGTIGDIESMPFVEAFRQMLFRVGTTNFCCAHVSLVPQLSTVGEPKTKPTQASVRELRACGLHPDLLMCRCSSSLPRNVVDKISLFSQVPVEHVITVVDTNDLYEVPILLDKQKLCDILLKHFNLNPKQKVEYPVLGKWKALTRRLQDASKTIQVALVGKYTKLNDAYLSVLKALKHAAIYANRKLEVAFVYAENLEDRMRTSNPDLFHQAWLSVSNSQAVIVPGGFGARGFEGKLAAIRFCRERGVPFLGLCLGLQCAAIEFARSVLGWQDANSTEFDTQTKYPVVIDMPEFNPGQMGGTMRLGRRRTAFYLSDTATTYINKTYGSSELPVSGTGDSAAAPPPSCTSCIVHRLINAPFYDARHRHRYEINPDFVEKLEAAGFLVVGRDAEVGNRMEIIELLRPLPLKTGVRIWKPDMDSPEATPNTKAESFQLIRHPFFVATQFHPEYTSRPAHPSPFFVGLMLAACGQLNTYLEKPIRLSPTQLLDEQVTGSSCTMLQSSLPGKSSSEELRGALVPGESELNDPAPAFIDFHIGDE</sequence>
<feature type="domain" description="Glutamine amidotransferase" evidence="10">
    <location>
        <begin position="413"/>
        <end position="649"/>
    </location>
</feature>
<evidence type="ECO:0000313" key="13">
    <source>
        <dbReference type="Proteomes" id="UP000230066"/>
    </source>
</evidence>
<gene>
    <name evidence="12" type="ORF">D915_001161</name>
</gene>
<dbReference type="GO" id="GO:0005524">
    <property type="term" value="F:ATP binding"/>
    <property type="evidence" value="ECO:0007669"/>
    <property type="project" value="UniProtKB-KW"/>
</dbReference>
<dbReference type="FunFam" id="3.40.50.300:FF:000207">
    <property type="entry name" value="CTP synthase"/>
    <property type="match status" value="1"/>
</dbReference>
<dbReference type="Pfam" id="PF06418">
    <property type="entry name" value="CTP_synth_N"/>
    <property type="match status" value="1"/>
</dbReference>